<name>A0A2P6QLQ6_ROSCH</name>
<evidence type="ECO:0000259" key="1">
    <source>
        <dbReference type="PROSITE" id="PS50181"/>
    </source>
</evidence>
<dbReference type="Gene3D" id="1.20.1280.50">
    <property type="match status" value="1"/>
</dbReference>
<gene>
    <name evidence="2" type="ORF">RchiOBHm_Chr5g0076201</name>
</gene>
<dbReference type="CDD" id="cd22157">
    <property type="entry name" value="F-box_AtFBW1-like"/>
    <property type="match status" value="1"/>
</dbReference>
<evidence type="ECO:0000313" key="3">
    <source>
        <dbReference type="Proteomes" id="UP000238479"/>
    </source>
</evidence>
<dbReference type="InterPro" id="IPR001810">
    <property type="entry name" value="F-box_dom"/>
</dbReference>
<keyword evidence="3" id="KW-1185">Reference proteome</keyword>
<feature type="domain" description="F-box" evidence="1">
    <location>
        <begin position="7"/>
        <end position="53"/>
    </location>
</feature>
<protein>
    <submittedName>
        <fullName evidence="2">Putative F-box domain-containing protein</fullName>
    </submittedName>
</protein>
<dbReference type="InterPro" id="IPR050796">
    <property type="entry name" value="SCF_F-box_component"/>
</dbReference>
<sequence>MFPMMKEELSFDLPEDVILKILCRLPVKSLIRFSCVSKRWHTIIFFDPQFGKAHLKVASELRTITRRLLLKRSTLYAINTPKQSPRLQSSENSFRGNSLVRCLTMPSEENITNVMAIQSSANSFGENSLVRNLTIPSQMNITNLMASCNGLVLLGTDHYDLSIWNPSTGFFRKLPAPDFSAIIKCEMITGKHGFG</sequence>
<proteinExistence type="predicted"/>
<dbReference type="Proteomes" id="UP000238479">
    <property type="component" value="Chromosome 5"/>
</dbReference>
<reference evidence="2 3" key="1">
    <citation type="journal article" date="2018" name="Nat. Genet.">
        <title>The Rosa genome provides new insights in the design of modern roses.</title>
        <authorList>
            <person name="Bendahmane M."/>
        </authorList>
    </citation>
    <scope>NUCLEOTIDE SEQUENCE [LARGE SCALE GENOMIC DNA]</scope>
    <source>
        <strain evidence="3">cv. Old Blush</strain>
    </source>
</reference>
<dbReference type="AlphaFoldDB" id="A0A2P6QLQ6"/>
<dbReference type="PROSITE" id="PS50181">
    <property type="entry name" value="FBOX"/>
    <property type="match status" value="1"/>
</dbReference>
<dbReference type="EMBL" id="PDCK01000043">
    <property type="protein sequence ID" value="PRQ35089.1"/>
    <property type="molecule type" value="Genomic_DNA"/>
</dbReference>
<dbReference type="Pfam" id="PF00646">
    <property type="entry name" value="F-box"/>
    <property type="match status" value="1"/>
</dbReference>
<dbReference type="PANTHER" id="PTHR31672:SF13">
    <property type="entry name" value="F-BOX PROTEIN CPR30-LIKE"/>
    <property type="match status" value="1"/>
</dbReference>
<comment type="caution">
    <text evidence="2">The sequence shown here is derived from an EMBL/GenBank/DDBJ whole genome shotgun (WGS) entry which is preliminary data.</text>
</comment>
<dbReference type="Gramene" id="PRQ35089">
    <property type="protein sequence ID" value="PRQ35089"/>
    <property type="gene ID" value="RchiOBHm_Chr5g0076201"/>
</dbReference>
<dbReference type="SUPFAM" id="SSF81383">
    <property type="entry name" value="F-box domain"/>
    <property type="match status" value="1"/>
</dbReference>
<evidence type="ECO:0000313" key="2">
    <source>
        <dbReference type="EMBL" id="PRQ35089.1"/>
    </source>
</evidence>
<dbReference type="InterPro" id="IPR036047">
    <property type="entry name" value="F-box-like_dom_sf"/>
</dbReference>
<organism evidence="2 3">
    <name type="scientific">Rosa chinensis</name>
    <name type="common">China rose</name>
    <dbReference type="NCBI Taxonomy" id="74649"/>
    <lineage>
        <taxon>Eukaryota</taxon>
        <taxon>Viridiplantae</taxon>
        <taxon>Streptophyta</taxon>
        <taxon>Embryophyta</taxon>
        <taxon>Tracheophyta</taxon>
        <taxon>Spermatophyta</taxon>
        <taxon>Magnoliopsida</taxon>
        <taxon>eudicotyledons</taxon>
        <taxon>Gunneridae</taxon>
        <taxon>Pentapetalae</taxon>
        <taxon>rosids</taxon>
        <taxon>fabids</taxon>
        <taxon>Rosales</taxon>
        <taxon>Rosaceae</taxon>
        <taxon>Rosoideae</taxon>
        <taxon>Rosoideae incertae sedis</taxon>
        <taxon>Rosa</taxon>
    </lineage>
</organism>
<accession>A0A2P6QLQ6</accession>
<dbReference type="PANTHER" id="PTHR31672">
    <property type="entry name" value="BNACNNG10540D PROTEIN"/>
    <property type="match status" value="1"/>
</dbReference>
<dbReference type="SMART" id="SM00256">
    <property type="entry name" value="FBOX"/>
    <property type="match status" value="1"/>
</dbReference>